<evidence type="ECO:0000313" key="6">
    <source>
        <dbReference type="EMBL" id="KAF8751889.1"/>
    </source>
</evidence>
<dbReference type="PROSITE" id="PS50082">
    <property type="entry name" value="WD_REPEATS_2"/>
    <property type="match status" value="1"/>
</dbReference>
<evidence type="ECO:0000256" key="4">
    <source>
        <dbReference type="SAM" id="MobiDB-lite"/>
    </source>
</evidence>
<dbReference type="EMBL" id="JACYCF010000017">
    <property type="protein sequence ID" value="KAF8751889.1"/>
    <property type="molecule type" value="Genomic_DNA"/>
</dbReference>
<proteinExistence type="predicted"/>
<dbReference type="PANTHER" id="PTHR22847">
    <property type="entry name" value="WD40 REPEAT PROTEIN"/>
    <property type="match status" value="1"/>
</dbReference>
<dbReference type="Gene3D" id="3.40.50.300">
    <property type="entry name" value="P-loop containing nucleotide triphosphate hydrolases"/>
    <property type="match status" value="1"/>
</dbReference>
<feature type="repeat" description="WD" evidence="3">
    <location>
        <begin position="572"/>
        <end position="613"/>
    </location>
</feature>
<dbReference type="InterPro" id="IPR001680">
    <property type="entry name" value="WD40_rpt"/>
</dbReference>
<dbReference type="InterPro" id="IPR027417">
    <property type="entry name" value="P-loop_NTPase"/>
</dbReference>
<dbReference type="InterPro" id="IPR007111">
    <property type="entry name" value="NACHT_NTPase"/>
</dbReference>
<dbReference type="PANTHER" id="PTHR22847:SF637">
    <property type="entry name" value="WD REPEAT DOMAIN 5B"/>
    <property type="match status" value="1"/>
</dbReference>
<gene>
    <name evidence="6" type="ORF">RHS01_08524</name>
</gene>
<dbReference type="Proteomes" id="UP000614334">
    <property type="component" value="Unassembled WGS sequence"/>
</dbReference>
<dbReference type="AlphaFoldDB" id="A0A8H7M4K1"/>
<dbReference type="SUPFAM" id="SSF50978">
    <property type="entry name" value="WD40 repeat-like"/>
    <property type="match status" value="1"/>
</dbReference>
<protein>
    <submittedName>
        <fullName evidence="6">WD40 repeat-like protein</fullName>
    </submittedName>
</protein>
<keyword evidence="2" id="KW-0677">Repeat</keyword>
<feature type="region of interest" description="Disordered" evidence="4">
    <location>
        <begin position="137"/>
        <end position="163"/>
    </location>
</feature>
<evidence type="ECO:0000259" key="5">
    <source>
        <dbReference type="Pfam" id="PF05729"/>
    </source>
</evidence>
<name>A0A8H7M4K1_9AGAM</name>
<dbReference type="Gene3D" id="2.130.10.10">
    <property type="entry name" value="YVTN repeat-like/Quinoprotein amine dehydrogenase"/>
    <property type="match status" value="2"/>
</dbReference>
<dbReference type="InterPro" id="IPR036322">
    <property type="entry name" value="WD40_repeat_dom_sf"/>
</dbReference>
<evidence type="ECO:0000256" key="1">
    <source>
        <dbReference type="ARBA" id="ARBA00022574"/>
    </source>
</evidence>
<dbReference type="InterPro" id="IPR015943">
    <property type="entry name" value="WD40/YVTN_repeat-like_dom_sf"/>
</dbReference>
<reference evidence="6" key="1">
    <citation type="submission" date="2020-09" db="EMBL/GenBank/DDBJ databases">
        <title>Comparative genome analyses of four rice-infecting Rhizoctonia solani isolates reveal extensive enrichment of homogalacturonan modification genes.</title>
        <authorList>
            <person name="Lee D.-Y."/>
            <person name="Jeon J."/>
            <person name="Kim K.-T."/>
            <person name="Cheong K."/>
            <person name="Song H."/>
            <person name="Choi G."/>
            <person name="Ko J."/>
            <person name="Opiyo S.O."/>
            <person name="Zuo S."/>
            <person name="Madhav S."/>
            <person name="Lee Y.-H."/>
            <person name="Wang G.-L."/>
        </authorList>
    </citation>
    <scope>NUCLEOTIDE SEQUENCE</scope>
    <source>
        <strain evidence="6">AG1-IA B2</strain>
    </source>
</reference>
<accession>A0A8H7M4K1</accession>
<comment type="caution">
    <text evidence="6">The sequence shown here is derived from an EMBL/GenBank/DDBJ whole genome shotgun (WGS) entry which is preliminary data.</text>
</comment>
<dbReference type="SUPFAM" id="SSF52540">
    <property type="entry name" value="P-loop containing nucleoside triphosphate hydrolases"/>
    <property type="match status" value="1"/>
</dbReference>
<dbReference type="GO" id="GO:1990234">
    <property type="term" value="C:transferase complex"/>
    <property type="evidence" value="ECO:0007669"/>
    <property type="project" value="UniProtKB-ARBA"/>
</dbReference>
<dbReference type="Pfam" id="PF05729">
    <property type="entry name" value="NACHT"/>
    <property type="match status" value="1"/>
</dbReference>
<dbReference type="SMART" id="SM00320">
    <property type="entry name" value="WD40"/>
    <property type="match status" value="2"/>
</dbReference>
<dbReference type="PROSITE" id="PS50294">
    <property type="entry name" value="WD_REPEATS_REGION"/>
    <property type="match status" value="1"/>
</dbReference>
<evidence type="ECO:0000256" key="3">
    <source>
        <dbReference type="PROSITE-ProRule" id="PRU00221"/>
    </source>
</evidence>
<sequence length="647" mass="73109">MTQLPCLVAEQNQGAYDQLALDLVDLVQALQKRLPQTKPRWMPYSIENAARAIGEQAAHIKERQDRSRLGQVTRASDNEMDILRCYRRIEHVFRQLQVGLSCLFRTQAYRHQIDISLSTWDLTHEQWVRKCSDVDAPGYSRQDSERNNEWTRNPDSPKVHWMNGMAGTGKTTITYSLCEQLEKSKHSAPVSFALVPRQTAATEISMQFEKLIAGPLSKVKDAIPEDVIVVIDALDECAYGPGAQLLFDLLFDHAAALPVRLFVSSRPEPGILHRVQSSERISRSILHLHEVEESFVRQTYIHTSNMSSEKLKLNLKISSSQKSISQPQETPFDNDRDNFWDFRKTYRGLMSYIRHSFQAFRNLKDDEDEALRWLLHVVIGARESLTVAALAELTSLESEDEVQLALAPSLGAQCPTDTRVVSTLHASFPDFMLSAERSKEFIAKGRNKHAFKYIPADDRLTELRAMYKTPQLRHHICSQPHIKQHPSHLSIRLAVASTESRVRQVRPAALTTWATGSSVNKLALSRDGKRMVSAGDGGTISVWIWILFLAGFRRLYHPYLEPIIGAQVGPELTGHLEAVMCVLFSSNGDRLFSCSDDRTIRIWDWRTGTVIGNPLKGHTDWVDCIALSPDICTSHQALATAQFAYGT</sequence>
<feature type="domain" description="NACHT" evidence="5">
    <location>
        <begin position="159"/>
        <end position="276"/>
    </location>
</feature>
<evidence type="ECO:0000256" key="2">
    <source>
        <dbReference type="ARBA" id="ARBA00022737"/>
    </source>
</evidence>
<evidence type="ECO:0000313" key="7">
    <source>
        <dbReference type="Proteomes" id="UP000614334"/>
    </source>
</evidence>
<keyword evidence="1 3" id="KW-0853">WD repeat</keyword>
<organism evidence="6 7">
    <name type="scientific">Rhizoctonia solani</name>
    <dbReference type="NCBI Taxonomy" id="456999"/>
    <lineage>
        <taxon>Eukaryota</taxon>
        <taxon>Fungi</taxon>
        <taxon>Dikarya</taxon>
        <taxon>Basidiomycota</taxon>
        <taxon>Agaricomycotina</taxon>
        <taxon>Agaricomycetes</taxon>
        <taxon>Cantharellales</taxon>
        <taxon>Ceratobasidiaceae</taxon>
        <taxon>Rhizoctonia</taxon>
    </lineage>
</organism>
<dbReference type="Pfam" id="PF00400">
    <property type="entry name" value="WD40"/>
    <property type="match status" value="2"/>
</dbReference>